<evidence type="ECO:0000313" key="3">
    <source>
        <dbReference type="WormBase" id="F14H8.4"/>
    </source>
</evidence>
<name>Q93484_CAEEL</name>
<evidence type="ECO:0000313" key="2">
    <source>
        <dbReference type="Proteomes" id="UP000001940"/>
    </source>
</evidence>
<dbReference type="FunCoup" id="Q93484">
    <property type="interactions" value="811"/>
</dbReference>
<dbReference type="PIR" id="T20934">
    <property type="entry name" value="T20934"/>
</dbReference>
<dbReference type="PhylomeDB" id="Q93484"/>
<dbReference type="GeneID" id="184499"/>
<evidence type="ECO:0000313" key="1">
    <source>
        <dbReference type="EMBL" id="CAB02933.1"/>
    </source>
</evidence>
<dbReference type="Bgee" id="WBGene00008834">
    <property type="expression patterns" value="Expressed in larva"/>
</dbReference>
<dbReference type="AGR" id="WB:WBGene00008834"/>
<dbReference type="RefSeq" id="NP_506698.1">
    <property type="nucleotide sequence ID" value="NM_074297.3"/>
</dbReference>
<dbReference type="eggNOG" id="ENOG502TJ8M">
    <property type="taxonomic scope" value="Eukaryota"/>
</dbReference>
<dbReference type="PaxDb" id="6239-F14H8.4"/>
<sequence length="232" mass="26979">MGNLMTRSLPDHYLPTELPLVYPEEYCVYPTNRRKTPEELEMYRMNAKSLSECQAGEFPFYGDEGTAKNYRHSIGNILAKMTTLKAYYDQVYTTGLRGGKINGLIQLFCNQVNILCHHYEIFFRESSVKVDKYVEKRKQIARDGYKDLKNLSLIIYLNERRNPILFKLVRQRVKFQARQVQKLVDHFHRTFCPVLTNAIPKPNAPPMRIAASPTSAQIIPFYDDSKFGIIVD</sequence>
<dbReference type="Proteomes" id="UP000001940">
    <property type="component" value="Chromosome V"/>
</dbReference>
<reference evidence="1 2" key="1">
    <citation type="journal article" date="1998" name="Science">
        <title>Genome sequence of the nematode C. elegans: a platform for investigating biology.</title>
        <authorList>
            <consortium name="The C. elegans sequencing consortium"/>
            <person name="Sulson J.E."/>
            <person name="Waterston R."/>
        </authorList>
    </citation>
    <scope>NUCLEOTIDE SEQUENCE [LARGE SCALE GENOMIC DNA]</scope>
    <source>
        <strain evidence="1 2">Bristol N2</strain>
    </source>
</reference>
<dbReference type="WormBase" id="F14H8.4">
    <property type="protein sequence ID" value="CE09395"/>
    <property type="gene ID" value="WBGene00008834"/>
    <property type="gene designation" value="eakr-3"/>
</dbReference>
<accession>Q93484</accession>
<dbReference type="UCSC" id="F14H8.4">
    <property type="organism name" value="c. elegans"/>
</dbReference>
<proteinExistence type="predicted"/>
<keyword evidence="2" id="KW-1185">Reference proteome</keyword>
<dbReference type="SMR" id="Q93484"/>
<dbReference type="CTD" id="184499"/>
<organism evidence="1 2">
    <name type="scientific">Caenorhabditis elegans</name>
    <dbReference type="NCBI Taxonomy" id="6239"/>
    <lineage>
        <taxon>Eukaryota</taxon>
        <taxon>Metazoa</taxon>
        <taxon>Ecdysozoa</taxon>
        <taxon>Nematoda</taxon>
        <taxon>Chromadorea</taxon>
        <taxon>Rhabditida</taxon>
        <taxon>Rhabditina</taxon>
        <taxon>Rhabditomorpha</taxon>
        <taxon>Rhabditoidea</taxon>
        <taxon>Rhabditidae</taxon>
        <taxon>Peloderinae</taxon>
        <taxon>Caenorhabditis</taxon>
    </lineage>
</organism>
<dbReference type="InParanoid" id="Q93484"/>
<dbReference type="STRING" id="6239.F14H8.4.1"/>
<dbReference type="EMBL" id="BX284605">
    <property type="protein sequence ID" value="CAB02933.1"/>
    <property type="molecule type" value="Genomic_DNA"/>
</dbReference>
<dbReference type="HOGENOM" id="CLU_1185962_0_0_1"/>
<dbReference type="AlphaFoldDB" id="Q93484"/>
<protein>
    <submittedName>
        <fullName evidence="1">Mediator of RNA polymerase II transcription subunit 7</fullName>
    </submittedName>
</protein>
<dbReference type="KEGG" id="cel:CELE_F14H8.4"/>
<gene>
    <name evidence="1 3" type="primary">eakr-3</name>
    <name evidence="1" type="ORF">CELE_F14H8.4</name>
    <name evidence="3" type="ORF">F14H8.4</name>
</gene>